<gene>
    <name evidence="6" type="ORF">IM816_18145</name>
</gene>
<evidence type="ECO:0000256" key="3">
    <source>
        <dbReference type="SAM" id="Phobius"/>
    </source>
</evidence>
<dbReference type="InterPro" id="IPR058792">
    <property type="entry name" value="Beta-barrel_RND_2"/>
</dbReference>
<feature type="domain" description="Multidrug resistance protein MdtA-like barrel-sandwich hybrid" evidence="4">
    <location>
        <begin position="43"/>
        <end position="224"/>
    </location>
</feature>
<keyword evidence="7" id="KW-1185">Reference proteome</keyword>
<dbReference type="PANTHER" id="PTHR30386">
    <property type="entry name" value="MEMBRANE FUSION SUBUNIT OF EMRAB-TOLC MULTIDRUG EFFLUX PUMP"/>
    <property type="match status" value="1"/>
</dbReference>
<evidence type="ECO:0000313" key="7">
    <source>
        <dbReference type="Proteomes" id="UP001056681"/>
    </source>
</evidence>
<protein>
    <submittedName>
        <fullName evidence="6">HlyD family secretion protein</fullName>
    </submittedName>
</protein>
<evidence type="ECO:0000256" key="1">
    <source>
        <dbReference type="ARBA" id="ARBA00009477"/>
    </source>
</evidence>
<evidence type="ECO:0000256" key="2">
    <source>
        <dbReference type="SAM" id="Coils"/>
    </source>
</evidence>
<dbReference type="Pfam" id="PF25954">
    <property type="entry name" value="Beta-barrel_RND_2"/>
    <property type="match status" value="1"/>
</dbReference>
<reference evidence="6" key="1">
    <citation type="submission" date="2020-10" db="EMBL/GenBank/DDBJ databases">
        <title>Whole-genome sequence of Luteibacter sp. EIF3.</title>
        <authorList>
            <person name="Friedrich I."/>
            <person name="Hertel R."/>
            <person name="Daniel R."/>
        </authorList>
    </citation>
    <scope>NUCLEOTIDE SEQUENCE</scope>
    <source>
        <strain evidence="6">EIF3</strain>
    </source>
</reference>
<accession>A0ABY4T1K9</accession>
<feature type="domain" description="CusB-like beta-barrel" evidence="5">
    <location>
        <begin position="227"/>
        <end position="270"/>
    </location>
</feature>
<organism evidence="6 7">
    <name type="scientific">Luteibacter flocculans</name>
    <dbReference type="NCBI Taxonomy" id="2780091"/>
    <lineage>
        <taxon>Bacteria</taxon>
        <taxon>Pseudomonadati</taxon>
        <taxon>Pseudomonadota</taxon>
        <taxon>Gammaproteobacteria</taxon>
        <taxon>Lysobacterales</taxon>
        <taxon>Rhodanobacteraceae</taxon>
        <taxon>Luteibacter</taxon>
    </lineage>
</organism>
<dbReference type="PANTHER" id="PTHR30386:SF24">
    <property type="entry name" value="MULTIDRUG RESISTANCE EFFLUX PUMP"/>
    <property type="match status" value="1"/>
</dbReference>
<dbReference type="Pfam" id="PF25917">
    <property type="entry name" value="BSH_RND"/>
    <property type="match status" value="1"/>
</dbReference>
<dbReference type="SUPFAM" id="SSF111369">
    <property type="entry name" value="HlyD-like secretion proteins"/>
    <property type="match status" value="2"/>
</dbReference>
<evidence type="ECO:0000259" key="5">
    <source>
        <dbReference type="Pfam" id="PF25954"/>
    </source>
</evidence>
<dbReference type="EMBL" id="CP063231">
    <property type="protein sequence ID" value="URL58476.1"/>
    <property type="molecule type" value="Genomic_DNA"/>
</dbReference>
<sequence>MKHALRIIGGLLVLGTLAVLLVFWLDRTETTTDAYVTGRIHPVAPRVTGTVLALHVNDNQHVKAGDVLLELDTRDFDVRVEQARAEIARANAQLASAEAQIAEASAAIVAADATVRKTALDLRRAGELVGETPRGISQQEYDAAKAAADSAVANRASAGARKVAAEAARESARAQVATGEAALHDALLAYGYTRVVAPVSGYVGRRTVEVGARVTAGQTLLSIVSDEVWVVANFKETQLPGIRRGTPARMTIDAIPGAHFVGRVDSFSPASGSQFALLPPDNATGNFTKVVQRVPVKILFSADDLHRYRERLTPGLSTIVKIHADTADAP</sequence>
<proteinExistence type="inferred from homology"/>
<dbReference type="InterPro" id="IPR050739">
    <property type="entry name" value="MFP"/>
</dbReference>
<evidence type="ECO:0000313" key="6">
    <source>
        <dbReference type="EMBL" id="URL58476.1"/>
    </source>
</evidence>
<dbReference type="Gene3D" id="1.10.287.470">
    <property type="entry name" value="Helix hairpin bin"/>
    <property type="match status" value="1"/>
</dbReference>
<keyword evidence="3" id="KW-0812">Transmembrane</keyword>
<evidence type="ECO:0000259" key="4">
    <source>
        <dbReference type="Pfam" id="PF25917"/>
    </source>
</evidence>
<keyword evidence="3" id="KW-0472">Membrane</keyword>
<feature type="coiled-coil region" evidence="2">
    <location>
        <begin position="80"/>
        <end position="114"/>
    </location>
</feature>
<dbReference type="Gene3D" id="2.40.30.170">
    <property type="match status" value="1"/>
</dbReference>
<dbReference type="RefSeq" id="WP_250339183.1">
    <property type="nucleotide sequence ID" value="NZ_CP063231.1"/>
</dbReference>
<keyword evidence="2" id="KW-0175">Coiled coil</keyword>
<dbReference type="Gene3D" id="2.40.50.100">
    <property type="match status" value="1"/>
</dbReference>
<keyword evidence="3" id="KW-1133">Transmembrane helix</keyword>
<name>A0ABY4T1K9_9GAMM</name>
<dbReference type="Proteomes" id="UP001056681">
    <property type="component" value="Chromosome"/>
</dbReference>
<feature type="transmembrane region" description="Helical" evidence="3">
    <location>
        <begin position="7"/>
        <end position="25"/>
    </location>
</feature>
<dbReference type="InterPro" id="IPR058625">
    <property type="entry name" value="MdtA-like_BSH"/>
</dbReference>
<comment type="similarity">
    <text evidence="1">Belongs to the membrane fusion protein (MFP) (TC 8.A.1) family.</text>
</comment>